<comment type="caution">
    <text evidence="3">The sequence shown here is derived from an EMBL/GenBank/DDBJ whole genome shotgun (WGS) entry which is preliminary data.</text>
</comment>
<accession>A0AAE1AA00</accession>
<gene>
    <name evidence="3" type="ORF">RRG08_046984</name>
</gene>
<dbReference type="AlphaFoldDB" id="A0AAE1AA00"/>
<organism evidence="3 4">
    <name type="scientific">Elysia crispata</name>
    <name type="common">lettuce slug</name>
    <dbReference type="NCBI Taxonomy" id="231223"/>
    <lineage>
        <taxon>Eukaryota</taxon>
        <taxon>Metazoa</taxon>
        <taxon>Spiralia</taxon>
        <taxon>Lophotrochozoa</taxon>
        <taxon>Mollusca</taxon>
        <taxon>Gastropoda</taxon>
        <taxon>Heterobranchia</taxon>
        <taxon>Euthyneura</taxon>
        <taxon>Panpulmonata</taxon>
        <taxon>Sacoglossa</taxon>
        <taxon>Placobranchoidea</taxon>
        <taxon>Plakobranchidae</taxon>
        <taxon>Elysia</taxon>
    </lineage>
</organism>
<dbReference type="InterPro" id="IPR013783">
    <property type="entry name" value="Ig-like_fold"/>
</dbReference>
<feature type="region of interest" description="Disordered" evidence="1">
    <location>
        <begin position="435"/>
        <end position="471"/>
    </location>
</feature>
<reference evidence="3" key="1">
    <citation type="journal article" date="2023" name="G3 (Bethesda)">
        <title>A reference genome for the long-term kleptoplast-retaining sea slug Elysia crispata morphotype clarki.</title>
        <authorList>
            <person name="Eastman K.E."/>
            <person name="Pendleton A.L."/>
            <person name="Shaikh M.A."/>
            <person name="Suttiyut T."/>
            <person name="Ogas R."/>
            <person name="Tomko P."/>
            <person name="Gavelis G."/>
            <person name="Widhalm J.R."/>
            <person name="Wisecaver J.H."/>
        </authorList>
    </citation>
    <scope>NUCLEOTIDE SEQUENCE</scope>
    <source>
        <strain evidence="3">ECLA1</strain>
    </source>
</reference>
<evidence type="ECO:0000313" key="3">
    <source>
        <dbReference type="EMBL" id="KAK3783191.1"/>
    </source>
</evidence>
<dbReference type="InterPro" id="IPR003961">
    <property type="entry name" value="FN3_dom"/>
</dbReference>
<feature type="region of interest" description="Disordered" evidence="1">
    <location>
        <begin position="32"/>
        <end position="56"/>
    </location>
</feature>
<dbReference type="Gene3D" id="2.60.40.10">
    <property type="entry name" value="Immunoglobulins"/>
    <property type="match status" value="1"/>
</dbReference>
<proteinExistence type="predicted"/>
<protein>
    <recommendedName>
        <fullName evidence="2">Fibronectin type-III domain-containing protein</fullName>
    </recommendedName>
</protein>
<evidence type="ECO:0000313" key="4">
    <source>
        <dbReference type="Proteomes" id="UP001283361"/>
    </source>
</evidence>
<dbReference type="Proteomes" id="UP001283361">
    <property type="component" value="Unassembled WGS sequence"/>
</dbReference>
<dbReference type="EMBL" id="JAWDGP010002436">
    <property type="protein sequence ID" value="KAK3783191.1"/>
    <property type="molecule type" value="Genomic_DNA"/>
</dbReference>
<keyword evidence="4" id="KW-1185">Reference proteome</keyword>
<dbReference type="InterPro" id="IPR036116">
    <property type="entry name" value="FN3_sf"/>
</dbReference>
<name>A0AAE1AA00_9GAST</name>
<dbReference type="SUPFAM" id="SSF49265">
    <property type="entry name" value="Fibronectin type III"/>
    <property type="match status" value="1"/>
</dbReference>
<evidence type="ECO:0000259" key="2">
    <source>
        <dbReference type="PROSITE" id="PS50853"/>
    </source>
</evidence>
<evidence type="ECO:0000256" key="1">
    <source>
        <dbReference type="SAM" id="MobiDB-lite"/>
    </source>
</evidence>
<dbReference type="CDD" id="cd00063">
    <property type="entry name" value="FN3"/>
    <property type="match status" value="1"/>
</dbReference>
<feature type="region of interest" description="Disordered" evidence="1">
    <location>
        <begin position="365"/>
        <end position="403"/>
    </location>
</feature>
<dbReference type="PROSITE" id="PS50853">
    <property type="entry name" value="FN3"/>
    <property type="match status" value="1"/>
</dbReference>
<sequence length="726" mass="79627">MSRYERAEVIPLKPFKEQLMNQLLERAAVMMAGPGQNPDPAPKRIKGRKHKDEPKDNRCVVCSRPGDRKRTNFICSGCPDKPHIHPKTCFLAYHTPGAVTTAVSPYSLDLHVLSESPVKLRVMWFVTQGELANIYKFRLILKSKKGSKLLDTKLNKNQRSITLKPLPSNSHFKIMVKVLDSDRNVLTEAEVPANTSSTDDLPDPSDPAIILGANEIRAEQARLVWSLNNVNLSKIKNIRLQVQSGGPNGHVLLSKSLSSDTRTFYFPKLPPNSILHVTVEAIGSDDQSFLSSAVTLKTPSSGEFGLPVTSSPFAIIPNPISAAQALLITTSRSPMTTAMPTMTTTSSPSKTASIFTTTTPITTTKTPATTTTSITTTTPSTTTISSTTSTPITTTTTPITTTIPTTTTTRATTMTPSTTTTSATTTITLATTTTTPATTTTPTTTTTLPATTTTPFKTTTPTTTTTIPPTITSSTITFSPITTTLATTTTTPSTTTAPRLPRINWKIIKAPTRKYVTLYWSFEHLDIEDVDYVQIIIKGPNKAGRTVFKTKVPSDLSKKEIGVSPTGSYYFQLNVYLRDNVVILRAEKDKVNIRWGSSILQMTSTEKPKIPTEDPTKPIRVELHIVKATGRQTSLDIVWKIIPENIPMVLVKDTPINVTYYRVVNHKKDERHEVISAGGPNYYTIHGLVPQTLYQVRLQYAKDLPGRYYNAYHQYKGLFTAPISAG</sequence>
<feature type="domain" description="Fibronectin type-III" evidence="2">
    <location>
        <begin position="203"/>
        <end position="301"/>
    </location>
</feature>